<feature type="coiled-coil region" evidence="1">
    <location>
        <begin position="397"/>
        <end position="435"/>
    </location>
</feature>
<feature type="coiled-coil region" evidence="1">
    <location>
        <begin position="310"/>
        <end position="348"/>
    </location>
</feature>
<evidence type="ECO:0000313" key="3">
    <source>
        <dbReference type="EMBL" id="ETO06427.1"/>
    </source>
</evidence>
<sequence length="1153" mass="135049">ERLEKNQTILSAPSITQLMKPFKGTDLPSNLYHIDNIDRYRYAVSVLEAQSIANEIFQQQSRLNTKLNQEKNINQVVALSKKAYFYIERILQKQAEILEFKELLNNAIDERENLDDVQKRLVATNKKLKDLKQILEESPLLEVKKDQLRALKKESEQLEKEIVIKEEGVQTLQQEMDTVRQGTDGHEDLVKKLKLEKTLSEEQKGLEYTIVTIKEAISLIETKLTQSPVLCTVDFGVNHVERELRKVQELLSSIEKANYFIVDKWDTLEVSLQALESDAHQLVEIEQSTQNERVYIKTLEREILEYPDFINRLTIKIKFAEQSYQEVASKLEEKRHQWMRDMTQVRAREEGLETNGNTQADIEKEHAITQMVRQKLEGQEKKLESGEKELVVRKARISSMKEQRKEAERLLTQKQLELEEKRQEQTNKEAELRKRYGDADKTDNIISKNQMMIKIRDVIGRKDKLKEDLQEGKEIAIQFALRLIKDLPITNILEDQLKPIHSLNNIKALSFSDIELLKEGISQKTIELNILKQNLLTLKTFLVEPSEGYDLEIHVSELNNEIMDLKKSIFQKQCDLKTKLETVERFVQDIKDFDTEAWQKRLDEDLRKIDFQCTSSINDQPKQQQDIDATTFISILQLFDDLLYDIKKLGIESSDPSSEDFANIETEWNTLDSTDVTSSTSEPPFQGGNQAIIKPNFVEDNFNFANTNIELDINQDLLASFLEKINKDKVCKTTNLLRRYKSEFISLSNDIAQGEEMKEALTILKASIEQKQKEIAHKKQAKFEKKLEEKETLEKSIVQSEVTLQEVQQKIEKTTKFIEELRIEIQYKENQARYLEEEHARKTIELEGIQQEVEKIQYVVKCHEQAKINLQNKLKEVEQIEVDIAQKRMELEVLEQEKKDLVEFERTQRKKAEQRYKKATKKIKQIIANQQQLKEADERVKESQDSAPHQEEDIQTNLPNNLKEIEQAEVDIAQKQLEKLEHEKQEIWNSSMQLRVKLQTIFDNKSKAIKRIKGDIAQKQLELGKLEQEIKINQQDVEQQEIKENLQSKLKEIQRIKDDITQTELELKNRRQEKKETQQAKSDYESEKDLQGQLNEEMRIKGDIAQKQLELGKVERKLARIKKSIDTQENETLKLFLQGELDWITEARECCCC</sequence>
<dbReference type="AlphaFoldDB" id="X6LZ64"/>
<evidence type="ECO:0000256" key="2">
    <source>
        <dbReference type="SAM" id="MobiDB-lite"/>
    </source>
</evidence>
<evidence type="ECO:0000256" key="1">
    <source>
        <dbReference type="SAM" id="Coils"/>
    </source>
</evidence>
<comment type="caution">
    <text evidence="3">The sequence shown here is derived from an EMBL/GenBank/DDBJ whole genome shotgun (WGS) entry which is preliminary data.</text>
</comment>
<gene>
    <name evidence="3" type="ORF">RFI_30969</name>
</gene>
<feature type="region of interest" description="Disordered" evidence="2">
    <location>
        <begin position="934"/>
        <end position="953"/>
    </location>
</feature>
<organism evidence="3 4">
    <name type="scientific">Reticulomyxa filosa</name>
    <dbReference type="NCBI Taxonomy" id="46433"/>
    <lineage>
        <taxon>Eukaryota</taxon>
        <taxon>Sar</taxon>
        <taxon>Rhizaria</taxon>
        <taxon>Retaria</taxon>
        <taxon>Foraminifera</taxon>
        <taxon>Monothalamids</taxon>
        <taxon>Reticulomyxidae</taxon>
        <taxon>Reticulomyxa</taxon>
    </lineage>
</organism>
<feature type="compositionally biased region" description="Basic and acidic residues" evidence="2">
    <location>
        <begin position="934"/>
        <end position="952"/>
    </location>
</feature>
<name>X6LZ64_RETFI</name>
<evidence type="ECO:0000313" key="4">
    <source>
        <dbReference type="Proteomes" id="UP000023152"/>
    </source>
</evidence>
<feature type="non-terminal residue" evidence="3">
    <location>
        <position position="1"/>
    </location>
</feature>
<protein>
    <submittedName>
        <fullName evidence="3">LIM-type zinc finger-containing protein</fullName>
    </submittedName>
</protein>
<dbReference type="EMBL" id="ASPP01027152">
    <property type="protein sequence ID" value="ETO06427.1"/>
    <property type="molecule type" value="Genomic_DNA"/>
</dbReference>
<accession>X6LZ64</accession>
<proteinExistence type="predicted"/>
<feature type="region of interest" description="Disordered" evidence="2">
    <location>
        <begin position="1069"/>
        <end position="1091"/>
    </location>
</feature>
<reference evidence="3 4" key="1">
    <citation type="journal article" date="2013" name="Curr. Biol.">
        <title>The Genome of the Foraminiferan Reticulomyxa filosa.</title>
        <authorList>
            <person name="Glockner G."/>
            <person name="Hulsmann N."/>
            <person name="Schleicher M."/>
            <person name="Noegel A.A."/>
            <person name="Eichinger L."/>
            <person name="Gallinger C."/>
            <person name="Pawlowski J."/>
            <person name="Sierra R."/>
            <person name="Euteneuer U."/>
            <person name="Pillet L."/>
            <person name="Moustafa A."/>
            <person name="Platzer M."/>
            <person name="Groth M."/>
            <person name="Szafranski K."/>
            <person name="Schliwa M."/>
        </authorList>
    </citation>
    <scope>NUCLEOTIDE SEQUENCE [LARGE SCALE GENOMIC DNA]</scope>
</reference>
<keyword evidence="1" id="KW-0175">Coiled coil</keyword>
<dbReference type="Proteomes" id="UP000023152">
    <property type="component" value="Unassembled WGS sequence"/>
</dbReference>
<feature type="coiled-coil region" evidence="1">
    <location>
        <begin position="100"/>
        <end position="175"/>
    </location>
</feature>
<keyword evidence="4" id="KW-1185">Reference proteome</keyword>